<evidence type="ECO:0000256" key="2">
    <source>
        <dbReference type="SAM" id="SignalP"/>
    </source>
</evidence>
<keyword evidence="2" id="KW-0732">Signal</keyword>
<dbReference type="EMBL" id="GDQN01007252">
    <property type="protein sequence ID" value="JAT83802.1"/>
    <property type="molecule type" value="Transcribed_RNA"/>
</dbReference>
<protein>
    <recommendedName>
        <fullName evidence="4">Activating signal cointegrator 1 complex subunit 2 homolog</fullName>
    </recommendedName>
</protein>
<accession>A0A1E1W9X8</accession>
<organism evidence="3">
    <name type="scientific">Pectinophora gossypiella</name>
    <name type="common">Cotton pink bollworm</name>
    <name type="synonym">Depressaria gossypiella</name>
    <dbReference type="NCBI Taxonomy" id="13191"/>
    <lineage>
        <taxon>Eukaryota</taxon>
        <taxon>Metazoa</taxon>
        <taxon>Ecdysozoa</taxon>
        <taxon>Arthropoda</taxon>
        <taxon>Hexapoda</taxon>
        <taxon>Insecta</taxon>
        <taxon>Pterygota</taxon>
        <taxon>Neoptera</taxon>
        <taxon>Endopterygota</taxon>
        <taxon>Lepidoptera</taxon>
        <taxon>Glossata</taxon>
        <taxon>Ditrysia</taxon>
        <taxon>Gelechioidea</taxon>
        <taxon>Gelechiidae</taxon>
        <taxon>Apatetrinae</taxon>
        <taxon>Pectinophora</taxon>
    </lineage>
</organism>
<sequence>MLKLILLVMLLECGLGQHYQQKVAPGVPPQKYENIQKPPPPPPKPQQQQKLPPGVPPQKYQAQHQQQKAQQQAANQQVPQQQVPQQQVPQQQVPQQQVPQQQQKVPQKTVQPVYVNQEPKILSEDHMEHEKKTYGDAYGRSSRHGGPLQRGDAFPLFQDARY</sequence>
<evidence type="ECO:0000313" key="3">
    <source>
        <dbReference type="EMBL" id="JAT83802.1"/>
    </source>
</evidence>
<reference evidence="3" key="1">
    <citation type="submission" date="2015-09" db="EMBL/GenBank/DDBJ databases">
        <title>De novo assembly of Pectinophora gossypiella (Pink Bollworm) gut transcriptome.</title>
        <authorList>
            <person name="Tassone E.E."/>
        </authorList>
    </citation>
    <scope>NUCLEOTIDE SEQUENCE</scope>
</reference>
<gene>
    <name evidence="3" type="ORF">g.10480</name>
</gene>
<feature type="region of interest" description="Disordered" evidence="1">
    <location>
        <begin position="27"/>
        <end position="162"/>
    </location>
</feature>
<evidence type="ECO:0000256" key="1">
    <source>
        <dbReference type="SAM" id="MobiDB-lite"/>
    </source>
</evidence>
<proteinExistence type="predicted"/>
<name>A0A1E1W9X8_PECGO</name>
<feature type="compositionally biased region" description="Low complexity" evidence="1">
    <location>
        <begin position="46"/>
        <end position="113"/>
    </location>
</feature>
<dbReference type="AlphaFoldDB" id="A0A1E1W9X8"/>
<evidence type="ECO:0008006" key="4">
    <source>
        <dbReference type="Google" id="ProtNLM"/>
    </source>
</evidence>
<feature type="signal peptide" evidence="2">
    <location>
        <begin position="1"/>
        <end position="16"/>
    </location>
</feature>
<feature type="chain" id="PRO_5009115234" description="Activating signal cointegrator 1 complex subunit 2 homolog" evidence="2">
    <location>
        <begin position="17"/>
        <end position="162"/>
    </location>
</feature>
<feature type="compositionally biased region" description="Basic and acidic residues" evidence="1">
    <location>
        <begin position="121"/>
        <end position="134"/>
    </location>
</feature>